<organism evidence="2 3">
    <name type="scientific">Acorus calamus</name>
    <name type="common">Sweet flag</name>
    <dbReference type="NCBI Taxonomy" id="4465"/>
    <lineage>
        <taxon>Eukaryota</taxon>
        <taxon>Viridiplantae</taxon>
        <taxon>Streptophyta</taxon>
        <taxon>Embryophyta</taxon>
        <taxon>Tracheophyta</taxon>
        <taxon>Spermatophyta</taxon>
        <taxon>Magnoliopsida</taxon>
        <taxon>Liliopsida</taxon>
        <taxon>Acoraceae</taxon>
        <taxon>Acorus</taxon>
    </lineage>
</organism>
<protein>
    <submittedName>
        <fullName evidence="2">F-box protein</fullName>
    </submittedName>
</protein>
<proteinExistence type="predicted"/>
<dbReference type="InterPro" id="IPR045030">
    <property type="entry name" value="LYSM1-4"/>
</dbReference>
<evidence type="ECO:0000313" key="3">
    <source>
        <dbReference type="Proteomes" id="UP001180020"/>
    </source>
</evidence>
<dbReference type="PROSITE" id="PS51782">
    <property type="entry name" value="LYSM"/>
    <property type="match status" value="1"/>
</dbReference>
<dbReference type="Gene3D" id="1.20.1280.50">
    <property type="match status" value="1"/>
</dbReference>
<dbReference type="SMART" id="SM00256">
    <property type="entry name" value="FBOX"/>
    <property type="match status" value="1"/>
</dbReference>
<dbReference type="InterPro" id="IPR018392">
    <property type="entry name" value="LysM"/>
</dbReference>
<evidence type="ECO:0000259" key="1">
    <source>
        <dbReference type="PROSITE" id="PS51782"/>
    </source>
</evidence>
<dbReference type="Pfam" id="PF12937">
    <property type="entry name" value="F-box-like"/>
    <property type="match status" value="1"/>
</dbReference>
<dbReference type="Pfam" id="PF01476">
    <property type="entry name" value="LysM"/>
    <property type="match status" value="1"/>
</dbReference>
<dbReference type="CDD" id="cd00118">
    <property type="entry name" value="LysM"/>
    <property type="match status" value="1"/>
</dbReference>
<name>A0AAV9BZL1_ACOCL</name>
<gene>
    <name evidence="2" type="ORF">QJS10_CPB22g01316</name>
</gene>
<dbReference type="EMBL" id="JAUJYO010000022">
    <property type="protein sequence ID" value="KAK1282343.1"/>
    <property type="molecule type" value="Genomic_DNA"/>
</dbReference>
<dbReference type="SMART" id="SM00257">
    <property type="entry name" value="LysM"/>
    <property type="match status" value="1"/>
</dbReference>
<reference evidence="2" key="2">
    <citation type="submission" date="2023-06" db="EMBL/GenBank/DDBJ databases">
        <authorList>
            <person name="Ma L."/>
            <person name="Liu K.-W."/>
            <person name="Li Z."/>
            <person name="Hsiao Y.-Y."/>
            <person name="Qi Y."/>
            <person name="Fu T."/>
            <person name="Tang G."/>
            <person name="Zhang D."/>
            <person name="Sun W.-H."/>
            <person name="Liu D.-K."/>
            <person name="Li Y."/>
            <person name="Chen G.-Z."/>
            <person name="Liu X.-D."/>
            <person name="Liao X.-Y."/>
            <person name="Jiang Y.-T."/>
            <person name="Yu X."/>
            <person name="Hao Y."/>
            <person name="Huang J."/>
            <person name="Zhao X.-W."/>
            <person name="Ke S."/>
            <person name="Chen Y.-Y."/>
            <person name="Wu W.-L."/>
            <person name="Hsu J.-L."/>
            <person name="Lin Y.-F."/>
            <person name="Huang M.-D."/>
            <person name="Li C.-Y."/>
            <person name="Huang L."/>
            <person name="Wang Z.-W."/>
            <person name="Zhao X."/>
            <person name="Zhong W.-Y."/>
            <person name="Peng D.-H."/>
            <person name="Ahmad S."/>
            <person name="Lan S."/>
            <person name="Zhang J.-S."/>
            <person name="Tsai W.-C."/>
            <person name="Van De Peer Y."/>
            <person name="Liu Z.-J."/>
        </authorList>
    </citation>
    <scope>NUCLEOTIDE SEQUENCE</scope>
    <source>
        <strain evidence="2">CP</strain>
        <tissue evidence="2">Leaves</tissue>
    </source>
</reference>
<evidence type="ECO:0000313" key="2">
    <source>
        <dbReference type="EMBL" id="KAK1282343.1"/>
    </source>
</evidence>
<reference evidence="2" key="1">
    <citation type="journal article" date="2023" name="Nat. Commun.">
        <title>Diploid and tetraploid genomes of Acorus and the evolution of monocots.</title>
        <authorList>
            <person name="Ma L."/>
            <person name="Liu K.W."/>
            <person name="Li Z."/>
            <person name="Hsiao Y.Y."/>
            <person name="Qi Y."/>
            <person name="Fu T."/>
            <person name="Tang G.D."/>
            <person name="Zhang D."/>
            <person name="Sun W.H."/>
            <person name="Liu D.K."/>
            <person name="Li Y."/>
            <person name="Chen G.Z."/>
            <person name="Liu X.D."/>
            <person name="Liao X.Y."/>
            <person name="Jiang Y.T."/>
            <person name="Yu X."/>
            <person name="Hao Y."/>
            <person name="Huang J."/>
            <person name="Zhao X.W."/>
            <person name="Ke S."/>
            <person name="Chen Y.Y."/>
            <person name="Wu W.L."/>
            <person name="Hsu J.L."/>
            <person name="Lin Y.F."/>
            <person name="Huang M.D."/>
            <person name="Li C.Y."/>
            <person name="Huang L."/>
            <person name="Wang Z.W."/>
            <person name="Zhao X."/>
            <person name="Zhong W.Y."/>
            <person name="Peng D.H."/>
            <person name="Ahmad S."/>
            <person name="Lan S."/>
            <person name="Zhang J.S."/>
            <person name="Tsai W.C."/>
            <person name="Van de Peer Y."/>
            <person name="Liu Z.J."/>
        </authorList>
    </citation>
    <scope>NUCLEOTIDE SEQUENCE</scope>
    <source>
        <strain evidence="2">CP</strain>
    </source>
</reference>
<dbReference type="PANTHER" id="PTHR20932">
    <property type="entry name" value="LYSM AND PUTATIVE PEPTIDOGLYCAN-BINDING DOMAIN-CONTAINING PROTEIN"/>
    <property type="match status" value="1"/>
</dbReference>
<dbReference type="InterPro" id="IPR036047">
    <property type="entry name" value="F-box-like_dom_sf"/>
</dbReference>
<comment type="caution">
    <text evidence="2">The sequence shown here is derived from an EMBL/GenBank/DDBJ whole genome shotgun (WGS) entry which is preliminary data.</text>
</comment>
<feature type="domain" description="LysM" evidence="1">
    <location>
        <begin position="78"/>
        <end position="122"/>
    </location>
</feature>
<dbReference type="PANTHER" id="PTHR20932:SF8">
    <property type="entry name" value="LD22649P"/>
    <property type="match status" value="1"/>
</dbReference>
<sequence>METISSRDILSSILDRLPPPDLARASCVSRLWRSIASDPDVLTRSLLRPYPWRLRRLVGSPSSGSSWRRLVGLERFAISHRIVRGDTVPGLAVRYDVQVMDIKRLNNMMSDHGIHSRDRLLIPVTNPEILHDTTCYIELDAHAKREVAVLYLDGSSPGKSVTSADNRAGTWRGQGRRVLESVKRSMHVDDGTAEYYLSIGNGDPRAAFSEFAEDLRWEQQAGARLTG</sequence>
<dbReference type="Gene3D" id="3.10.350.10">
    <property type="entry name" value="LysM domain"/>
    <property type="match status" value="1"/>
</dbReference>
<keyword evidence="3" id="KW-1185">Reference proteome</keyword>
<dbReference type="AlphaFoldDB" id="A0AAV9BZL1"/>
<dbReference type="InterPro" id="IPR036779">
    <property type="entry name" value="LysM_dom_sf"/>
</dbReference>
<dbReference type="Proteomes" id="UP001180020">
    <property type="component" value="Unassembled WGS sequence"/>
</dbReference>
<dbReference type="InterPro" id="IPR001810">
    <property type="entry name" value="F-box_dom"/>
</dbReference>
<accession>A0AAV9BZL1</accession>
<dbReference type="SUPFAM" id="SSF54106">
    <property type="entry name" value="LysM domain"/>
    <property type="match status" value="1"/>
</dbReference>
<dbReference type="SUPFAM" id="SSF81383">
    <property type="entry name" value="F-box domain"/>
    <property type="match status" value="1"/>
</dbReference>